<organism evidence="2 3">
    <name type="scientific">Holothuria leucospilota</name>
    <name type="common">Black long sea cucumber</name>
    <name type="synonym">Mertensiothuria leucospilota</name>
    <dbReference type="NCBI Taxonomy" id="206669"/>
    <lineage>
        <taxon>Eukaryota</taxon>
        <taxon>Metazoa</taxon>
        <taxon>Echinodermata</taxon>
        <taxon>Eleutherozoa</taxon>
        <taxon>Echinozoa</taxon>
        <taxon>Holothuroidea</taxon>
        <taxon>Aspidochirotacea</taxon>
        <taxon>Aspidochirotida</taxon>
        <taxon>Holothuriidae</taxon>
        <taxon>Holothuria</taxon>
    </lineage>
</organism>
<keyword evidence="1" id="KW-0472">Membrane</keyword>
<evidence type="ECO:0000256" key="1">
    <source>
        <dbReference type="SAM" id="Phobius"/>
    </source>
</evidence>
<proteinExistence type="predicted"/>
<gene>
    <name evidence="2" type="ORF">HOLleu_19805</name>
</gene>
<feature type="transmembrane region" description="Helical" evidence="1">
    <location>
        <begin position="69"/>
        <end position="92"/>
    </location>
</feature>
<keyword evidence="3" id="KW-1185">Reference proteome</keyword>
<protein>
    <submittedName>
        <fullName evidence="2">Uncharacterized protein</fullName>
    </submittedName>
</protein>
<name>A0A9Q1C079_HOLLE</name>
<dbReference type="AlphaFoldDB" id="A0A9Q1C079"/>
<keyword evidence="1" id="KW-0812">Transmembrane</keyword>
<comment type="caution">
    <text evidence="2">The sequence shown here is derived from an EMBL/GenBank/DDBJ whole genome shotgun (WGS) entry which is preliminary data.</text>
</comment>
<keyword evidence="1" id="KW-1133">Transmembrane helix</keyword>
<accession>A0A9Q1C079</accession>
<dbReference type="EMBL" id="JAIZAY010000009">
    <property type="protein sequence ID" value="KAJ8035962.1"/>
    <property type="molecule type" value="Genomic_DNA"/>
</dbReference>
<sequence>MEDRFLMFLTDPGRCTDSATSLQRLLSTQGFQLDFDRYFYQYTGYKSITSLCENLSVSFAPARCKASPVAYMPMVTGLFLALIALITCVVNML</sequence>
<evidence type="ECO:0000313" key="3">
    <source>
        <dbReference type="Proteomes" id="UP001152320"/>
    </source>
</evidence>
<dbReference type="Proteomes" id="UP001152320">
    <property type="component" value="Chromosome 9"/>
</dbReference>
<evidence type="ECO:0000313" key="2">
    <source>
        <dbReference type="EMBL" id="KAJ8035962.1"/>
    </source>
</evidence>
<reference evidence="2" key="1">
    <citation type="submission" date="2021-10" db="EMBL/GenBank/DDBJ databases">
        <title>Tropical sea cucumber genome reveals ecological adaptation and Cuvierian tubules defense mechanism.</title>
        <authorList>
            <person name="Chen T."/>
        </authorList>
    </citation>
    <scope>NUCLEOTIDE SEQUENCE</scope>
    <source>
        <strain evidence="2">Nanhai2018</strain>
        <tissue evidence="2">Muscle</tissue>
    </source>
</reference>